<dbReference type="PANTHER" id="PTHR36172">
    <property type="match status" value="1"/>
</dbReference>
<accession>K7YXM8</accession>
<dbReference type="Pfam" id="PF12323">
    <property type="entry name" value="HTH_OrfB_IS605"/>
    <property type="match status" value="1"/>
</dbReference>
<evidence type="ECO:0000256" key="3">
    <source>
        <dbReference type="ARBA" id="ARBA00022723"/>
    </source>
</evidence>
<dbReference type="PANTHER" id="PTHR36172:SF1">
    <property type="entry name" value="RESOLVASE-RELATED"/>
    <property type="match status" value="1"/>
</dbReference>
<dbReference type="NCBIfam" id="NF040570">
    <property type="entry name" value="guided_TnpB"/>
    <property type="match status" value="1"/>
</dbReference>
<feature type="domain" description="Transposase putative helix-turn-helix" evidence="9">
    <location>
        <begin position="50"/>
        <end position="75"/>
    </location>
</feature>
<dbReference type="EMBL" id="JX975216">
    <property type="protein sequence ID" value="AFX93238.1"/>
    <property type="molecule type" value="Genomic_DNA"/>
</dbReference>
<dbReference type="GO" id="GO:0003677">
    <property type="term" value="F:DNA binding"/>
    <property type="evidence" value="ECO:0007669"/>
    <property type="project" value="UniProtKB-KW"/>
</dbReference>
<dbReference type="Pfam" id="PF07282">
    <property type="entry name" value="Cas12f1-like_TNB"/>
    <property type="match status" value="1"/>
</dbReference>
<protein>
    <submittedName>
        <fullName evidence="10">Putative transposase</fullName>
    </submittedName>
</protein>
<dbReference type="InterPro" id="IPR001959">
    <property type="entry name" value="Transposase"/>
</dbReference>
<evidence type="ECO:0000256" key="5">
    <source>
        <dbReference type="ARBA" id="ARBA00023125"/>
    </source>
</evidence>
<dbReference type="InterPro" id="IPR051491">
    <property type="entry name" value="Recombinase/Transposase-rel"/>
</dbReference>
<keyword evidence="4" id="KW-0862">Zinc</keyword>
<keyword evidence="5" id="KW-0238">DNA-binding</keyword>
<keyword evidence="2" id="KW-0815">Transposition</keyword>
<evidence type="ECO:0000313" key="10">
    <source>
        <dbReference type="EMBL" id="AFX93238.1"/>
    </source>
</evidence>
<dbReference type="InterPro" id="IPR010095">
    <property type="entry name" value="Cas12f1-like_TNB"/>
</dbReference>
<dbReference type="GO" id="GO:0032196">
    <property type="term" value="P:transposition"/>
    <property type="evidence" value="ECO:0007669"/>
    <property type="project" value="UniProtKB-KW"/>
</dbReference>
<evidence type="ECO:0000256" key="2">
    <source>
        <dbReference type="ARBA" id="ARBA00022578"/>
    </source>
</evidence>
<dbReference type="InterPro" id="IPR021027">
    <property type="entry name" value="Transposase_put_HTH"/>
</dbReference>
<keyword evidence="6" id="KW-0233">DNA recombination</keyword>
<sequence>MNKSSWIPEKNINYINLKTNSWFDILKTSRKINKDYNKIVCTPDVLRCEKIRIYPTDKQRDILHKWFNLHRKMYNVTTKFLENKLWKNDVFVKKNISKYVNFRILRTKYLKSDKEKLCKHKVNKHLLDQAISRCVAMYKSAITNYKKKNIKNFRIRPLKKNKRYKNLIIEGCLFSKTKNSFCTSIIGEINSEKPFNNTKKTCILSYDKYKSTYTLNIPRDSGKGTFTTRKLVCGIDPGVRTFLTVYSKKDCYQICNNPNFKKYYKRMDRLNEIFTSEESCQTRKYKKSIGKMFDKINNKVKDMHFKVAKYLCSRFQILKLGNISTNKIVSKETGNIGKSTRRLLYSLSHFRFREILTHQAEKYGCKLKIVSEYLTTKTCSNCGNKKDVGKSKVYECNKCELYVDRDINAAKNIRYV</sequence>
<reference evidence="10 11" key="1">
    <citation type="journal article" date="2014" name="Virus Genes">
        <title>Complete genome sequence of Courdo11 virus, a member of the family Mimiviridae.</title>
        <authorList>
            <person name="Yoosuf N."/>
            <person name="Pagnier I."/>
            <person name="Fournous G."/>
            <person name="Robert C."/>
            <person name="La Scola B."/>
            <person name="Raoult D."/>
            <person name="Colson P."/>
        </authorList>
    </citation>
    <scope>NUCLEOTIDE SEQUENCE [LARGE SCALE GENOMIC DNA]</scope>
</reference>
<gene>
    <name evidence="10" type="ORF">CE11_01214</name>
</gene>
<comment type="similarity">
    <text evidence="1">In the C-terminal section; belongs to the transposase 35 family.</text>
</comment>
<evidence type="ECO:0000256" key="6">
    <source>
        <dbReference type="ARBA" id="ARBA00023172"/>
    </source>
</evidence>
<dbReference type="Proteomes" id="UP000241137">
    <property type="component" value="Segment"/>
</dbReference>
<feature type="domain" description="Cas12f1-like TNB" evidence="8">
    <location>
        <begin position="349"/>
        <end position="413"/>
    </location>
</feature>
<dbReference type="GO" id="GO:0046872">
    <property type="term" value="F:metal ion binding"/>
    <property type="evidence" value="ECO:0007669"/>
    <property type="project" value="UniProtKB-KW"/>
</dbReference>
<dbReference type="GO" id="GO:0006310">
    <property type="term" value="P:DNA recombination"/>
    <property type="evidence" value="ECO:0007669"/>
    <property type="project" value="UniProtKB-KW"/>
</dbReference>
<name>K7YXM8_9VIRU</name>
<dbReference type="Pfam" id="PF01385">
    <property type="entry name" value="OrfB_IS605"/>
    <property type="match status" value="1"/>
</dbReference>
<evidence type="ECO:0000313" key="11">
    <source>
        <dbReference type="Proteomes" id="UP000241137"/>
    </source>
</evidence>
<evidence type="ECO:0000259" key="8">
    <source>
        <dbReference type="Pfam" id="PF07282"/>
    </source>
</evidence>
<keyword evidence="3" id="KW-0479">Metal-binding</keyword>
<dbReference type="SMR" id="K7YXM8"/>
<proteinExistence type="inferred from homology"/>
<evidence type="ECO:0000256" key="4">
    <source>
        <dbReference type="ARBA" id="ARBA00022833"/>
    </source>
</evidence>
<evidence type="ECO:0000259" key="7">
    <source>
        <dbReference type="Pfam" id="PF01385"/>
    </source>
</evidence>
<evidence type="ECO:0000259" key="9">
    <source>
        <dbReference type="Pfam" id="PF12323"/>
    </source>
</evidence>
<evidence type="ECO:0000256" key="1">
    <source>
        <dbReference type="ARBA" id="ARBA00008761"/>
    </source>
</evidence>
<feature type="domain" description="Probable transposase IS891/IS1136/IS1341" evidence="7">
    <location>
        <begin position="229"/>
        <end position="325"/>
    </location>
</feature>
<organism evidence="10 11">
    <name type="scientific">Megavirus courdo11</name>
    <dbReference type="NCBI Taxonomy" id="1128140"/>
    <lineage>
        <taxon>Viruses</taxon>
        <taxon>Varidnaviria</taxon>
        <taxon>Bamfordvirae</taxon>
        <taxon>Nucleocytoviricota</taxon>
        <taxon>Megaviricetes</taxon>
        <taxon>Imitervirales</taxon>
        <taxon>Mimiviridae</taxon>
        <taxon>Megamimivirinae</taxon>
        <taxon>Megavirus</taxon>
        <taxon>Megavirus chilense</taxon>
    </lineage>
</organism>